<evidence type="ECO:0000256" key="1">
    <source>
        <dbReference type="SAM" id="SignalP"/>
    </source>
</evidence>
<feature type="chain" id="PRO_5047245049" description="DUF2490 domain-containing protein" evidence="1">
    <location>
        <begin position="20"/>
        <end position="230"/>
    </location>
</feature>
<gene>
    <name evidence="2" type="ORF">GCM10022291_03850</name>
</gene>
<accession>A0ABP8C095</accession>
<dbReference type="RefSeq" id="WP_344786378.1">
    <property type="nucleotide sequence ID" value="NZ_BAABCA010000001.1"/>
</dbReference>
<dbReference type="InterPro" id="IPR019619">
    <property type="entry name" value="DUF2490"/>
</dbReference>
<organism evidence="2 3">
    <name type="scientific">Postechiella marina</name>
    <dbReference type="NCBI Taxonomy" id="943941"/>
    <lineage>
        <taxon>Bacteria</taxon>
        <taxon>Pseudomonadati</taxon>
        <taxon>Bacteroidota</taxon>
        <taxon>Flavobacteriia</taxon>
        <taxon>Flavobacteriales</taxon>
        <taxon>Flavobacteriaceae</taxon>
        <taxon>Postechiella</taxon>
    </lineage>
</organism>
<dbReference type="EMBL" id="BAABCA010000001">
    <property type="protein sequence ID" value="GAA4231424.1"/>
    <property type="molecule type" value="Genomic_DNA"/>
</dbReference>
<dbReference type="Pfam" id="PF10677">
    <property type="entry name" value="DUF2490"/>
    <property type="match status" value="1"/>
</dbReference>
<protein>
    <recommendedName>
        <fullName evidence="4">DUF2490 domain-containing protein</fullName>
    </recommendedName>
</protein>
<evidence type="ECO:0000313" key="2">
    <source>
        <dbReference type="EMBL" id="GAA4231424.1"/>
    </source>
</evidence>
<dbReference type="Proteomes" id="UP001501496">
    <property type="component" value="Unassembled WGS sequence"/>
</dbReference>
<reference evidence="3" key="1">
    <citation type="journal article" date="2019" name="Int. J. Syst. Evol. Microbiol.">
        <title>The Global Catalogue of Microorganisms (GCM) 10K type strain sequencing project: providing services to taxonomists for standard genome sequencing and annotation.</title>
        <authorList>
            <consortium name="The Broad Institute Genomics Platform"/>
            <consortium name="The Broad Institute Genome Sequencing Center for Infectious Disease"/>
            <person name="Wu L."/>
            <person name="Ma J."/>
        </authorList>
    </citation>
    <scope>NUCLEOTIDE SEQUENCE [LARGE SCALE GENOMIC DNA]</scope>
    <source>
        <strain evidence="3">JCM 17630</strain>
    </source>
</reference>
<proteinExistence type="predicted"/>
<sequence length="230" mass="26853">MKYYIALIVLLLSINITLSQTPVEDQLGSWFTTSGTYTISNKMSFSNTLQSWHYKIADNFNFLFTSLAVNYRVSNKLTTSFAYGFMDIDSGFKKESAHTYENRLMEQISYKHKLAKLPIDHRFRVEQRFLNKPANNILLNRLRYRLGTKIKLNNALFIRLNNEFLVVVKTKDTDQFTENRAYAALGINIFKSANIQVGYLNRKIKGLDLHRLQLGLFYKIDLRKKNAIKQ</sequence>
<keyword evidence="3" id="KW-1185">Reference proteome</keyword>
<evidence type="ECO:0000313" key="3">
    <source>
        <dbReference type="Proteomes" id="UP001501496"/>
    </source>
</evidence>
<name>A0ABP8C095_9FLAO</name>
<evidence type="ECO:0008006" key="4">
    <source>
        <dbReference type="Google" id="ProtNLM"/>
    </source>
</evidence>
<comment type="caution">
    <text evidence="2">The sequence shown here is derived from an EMBL/GenBank/DDBJ whole genome shotgun (WGS) entry which is preliminary data.</text>
</comment>
<feature type="signal peptide" evidence="1">
    <location>
        <begin position="1"/>
        <end position="19"/>
    </location>
</feature>
<keyword evidence="1" id="KW-0732">Signal</keyword>